<dbReference type="GO" id="GO:0052621">
    <property type="term" value="F:diguanylate cyclase activity"/>
    <property type="evidence" value="ECO:0007669"/>
    <property type="project" value="UniProtKB-EC"/>
</dbReference>
<organism evidence="5 6">
    <name type="scientific">Ideonella margarita</name>
    <dbReference type="NCBI Taxonomy" id="2984191"/>
    <lineage>
        <taxon>Bacteria</taxon>
        <taxon>Pseudomonadati</taxon>
        <taxon>Pseudomonadota</taxon>
        <taxon>Betaproteobacteria</taxon>
        <taxon>Burkholderiales</taxon>
        <taxon>Sphaerotilaceae</taxon>
        <taxon>Ideonella</taxon>
    </lineage>
</organism>
<keyword evidence="5" id="KW-0548">Nucleotidyltransferase</keyword>
<evidence type="ECO:0000256" key="2">
    <source>
        <dbReference type="ARBA" id="ARBA00034247"/>
    </source>
</evidence>
<dbReference type="SMART" id="SM00267">
    <property type="entry name" value="GGDEF"/>
    <property type="match status" value="1"/>
</dbReference>
<sequence>MALDDPQGGLDWSQQKLAKARAAQDVETQFWMLLGSARMATTLEDAQRSAGYLAEARRLLATWPGAGPMHRLWLGTTQALADVRLVPTVELMARVLSLRREAVPLGMPDLLCEVDSVELWALVDVGNNDDAWAAAEAIERCAAETGYLDLEVSAITQLGSLSGRVSGKVPAVGQAEDYFQRALARLDKLPARFQRSLIEFELGGALNAARLPGSARDHFLRALALSQDLGDKAGVAAGQIRAGEMMLLMGDAESALQMARSALPLMEAQGNQLRLTAAHMLVLKAMTALKRPDVAAALEPARRADAANVPPARRAELAQAMAEALALLGQHARAYAELQRANQLRGQSLEGQRDTQMLRLQARYETARRDVETTELRRQTETAQLALQAREAGQRALWTALGAACLLLVGAVVMVVRGWRHRRQLAELALRDELTGLPNRRAIRAAAQAQIEQAQRWQGPCVLALIDIDHFKQVNDVHGHATGDAVLKALAKASAHVLRSHDRFGRLGGEEFLLVIPGSALADMPAVFDRLRSAFSAVEVLGLPVPHGVRFSMGAVDVGTEGESLDQLLDRADHALYEAKAAGRDQLVVRGPVSAPA</sequence>
<dbReference type="InterPro" id="IPR043128">
    <property type="entry name" value="Rev_trsase/Diguanyl_cyclase"/>
</dbReference>
<reference evidence="5 6" key="1">
    <citation type="submission" date="2024-04" db="EMBL/GenBank/DDBJ databases">
        <title>Novel species of the genus Ideonella isolated from streams.</title>
        <authorList>
            <person name="Lu H."/>
        </authorList>
    </citation>
    <scope>NUCLEOTIDE SEQUENCE [LARGE SCALE GENOMIC DNA]</scope>
    <source>
        <strain evidence="5 6">LYT19W</strain>
    </source>
</reference>
<dbReference type="RefSeq" id="WP_341397990.1">
    <property type="nucleotide sequence ID" value="NZ_JBBUTI010000003.1"/>
</dbReference>
<dbReference type="SUPFAM" id="SSF48452">
    <property type="entry name" value="TPR-like"/>
    <property type="match status" value="1"/>
</dbReference>
<dbReference type="EMBL" id="JBBUTI010000003">
    <property type="protein sequence ID" value="MEK8045706.1"/>
    <property type="molecule type" value="Genomic_DNA"/>
</dbReference>
<dbReference type="Gene3D" id="1.25.40.10">
    <property type="entry name" value="Tetratricopeptide repeat domain"/>
    <property type="match status" value="1"/>
</dbReference>
<keyword evidence="3" id="KW-1133">Transmembrane helix</keyword>
<keyword evidence="6" id="KW-1185">Reference proteome</keyword>
<protein>
    <recommendedName>
        <fullName evidence="1">diguanylate cyclase</fullName>
        <ecNumber evidence="1">2.7.7.65</ecNumber>
    </recommendedName>
</protein>
<comment type="caution">
    <text evidence="5">The sequence shown here is derived from an EMBL/GenBank/DDBJ whole genome shotgun (WGS) entry which is preliminary data.</text>
</comment>
<dbReference type="Gene3D" id="3.30.70.270">
    <property type="match status" value="1"/>
</dbReference>
<dbReference type="InterPro" id="IPR050469">
    <property type="entry name" value="Diguanylate_Cyclase"/>
</dbReference>
<dbReference type="CDD" id="cd01949">
    <property type="entry name" value="GGDEF"/>
    <property type="match status" value="1"/>
</dbReference>
<dbReference type="PANTHER" id="PTHR45138">
    <property type="entry name" value="REGULATORY COMPONENTS OF SENSORY TRANSDUCTION SYSTEM"/>
    <property type="match status" value="1"/>
</dbReference>
<gene>
    <name evidence="5" type="ORF">AACH00_05025</name>
</gene>
<keyword evidence="5" id="KW-0808">Transferase</keyword>
<keyword evidence="3" id="KW-0812">Transmembrane</keyword>
<dbReference type="PANTHER" id="PTHR45138:SF9">
    <property type="entry name" value="DIGUANYLATE CYCLASE DGCM-RELATED"/>
    <property type="match status" value="1"/>
</dbReference>
<evidence type="ECO:0000259" key="4">
    <source>
        <dbReference type="PROSITE" id="PS50887"/>
    </source>
</evidence>
<dbReference type="EC" id="2.7.7.65" evidence="1"/>
<accession>A0ABU9C453</accession>
<dbReference type="InterPro" id="IPR011990">
    <property type="entry name" value="TPR-like_helical_dom_sf"/>
</dbReference>
<comment type="catalytic activity">
    <reaction evidence="2">
        <text>2 GTP = 3',3'-c-di-GMP + 2 diphosphate</text>
        <dbReference type="Rhea" id="RHEA:24898"/>
        <dbReference type="ChEBI" id="CHEBI:33019"/>
        <dbReference type="ChEBI" id="CHEBI:37565"/>
        <dbReference type="ChEBI" id="CHEBI:58805"/>
        <dbReference type="EC" id="2.7.7.65"/>
    </reaction>
</comment>
<dbReference type="NCBIfam" id="TIGR00254">
    <property type="entry name" value="GGDEF"/>
    <property type="match status" value="1"/>
</dbReference>
<feature type="domain" description="GGDEF" evidence="4">
    <location>
        <begin position="459"/>
        <end position="592"/>
    </location>
</feature>
<dbReference type="SUPFAM" id="SSF55073">
    <property type="entry name" value="Nucleotide cyclase"/>
    <property type="match status" value="1"/>
</dbReference>
<dbReference type="PROSITE" id="PS50887">
    <property type="entry name" value="GGDEF"/>
    <property type="match status" value="1"/>
</dbReference>
<dbReference type="Pfam" id="PF00990">
    <property type="entry name" value="GGDEF"/>
    <property type="match status" value="1"/>
</dbReference>
<evidence type="ECO:0000256" key="3">
    <source>
        <dbReference type="SAM" id="Phobius"/>
    </source>
</evidence>
<keyword evidence="3" id="KW-0472">Membrane</keyword>
<name>A0ABU9C453_9BURK</name>
<evidence type="ECO:0000256" key="1">
    <source>
        <dbReference type="ARBA" id="ARBA00012528"/>
    </source>
</evidence>
<dbReference type="InterPro" id="IPR000160">
    <property type="entry name" value="GGDEF_dom"/>
</dbReference>
<dbReference type="InterPro" id="IPR029787">
    <property type="entry name" value="Nucleotide_cyclase"/>
</dbReference>
<evidence type="ECO:0000313" key="6">
    <source>
        <dbReference type="Proteomes" id="UP001379945"/>
    </source>
</evidence>
<evidence type="ECO:0000313" key="5">
    <source>
        <dbReference type="EMBL" id="MEK8045706.1"/>
    </source>
</evidence>
<feature type="transmembrane region" description="Helical" evidence="3">
    <location>
        <begin position="396"/>
        <end position="416"/>
    </location>
</feature>
<dbReference type="Proteomes" id="UP001379945">
    <property type="component" value="Unassembled WGS sequence"/>
</dbReference>
<proteinExistence type="predicted"/>